<dbReference type="InterPro" id="IPR012997">
    <property type="entry name" value="RplA"/>
</dbReference>
<evidence type="ECO:0000259" key="7">
    <source>
        <dbReference type="Pfam" id="PF03330"/>
    </source>
</evidence>
<comment type="function">
    <text evidence="3">Lytic transglycosylase with a strong preference for naked glycan strands that lack stem peptides.</text>
</comment>
<dbReference type="Pfam" id="PF03330">
    <property type="entry name" value="DPBB_1"/>
    <property type="match status" value="1"/>
</dbReference>
<protein>
    <recommendedName>
        <fullName evidence="3">Endolytic peptidoglycan transglycosylase RlpA</fullName>
        <ecNumber evidence="3">4.2.2.-</ecNumber>
    </recommendedName>
</protein>
<feature type="signal peptide" evidence="6">
    <location>
        <begin position="1"/>
        <end position="29"/>
    </location>
</feature>
<evidence type="ECO:0000256" key="4">
    <source>
        <dbReference type="RuleBase" id="RU003495"/>
    </source>
</evidence>
<evidence type="ECO:0000256" key="1">
    <source>
        <dbReference type="ARBA" id="ARBA00023239"/>
    </source>
</evidence>
<keyword evidence="1 3" id="KW-0456">Lyase</keyword>
<comment type="subcellular location">
    <subcellularLocation>
        <location evidence="3">Cell membrane</location>
        <topology evidence="3">Lipid-anchor</topology>
    </subcellularLocation>
</comment>
<feature type="compositionally biased region" description="Low complexity" evidence="5">
    <location>
        <begin position="205"/>
        <end position="218"/>
    </location>
</feature>
<keyword evidence="3" id="KW-0472">Membrane</keyword>
<dbReference type="EC" id="4.2.2.-" evidence="3"/>
<feature type="domain" description="RlpA-like protein double-psi beta-barrel" evidence="7">
    <location>
        <begin position="99"/>
        <end position="187"/>
    </location>
</feature>
<dbReference type="InterPro" id="IPR034718">
    <property type="entry name" value="RlpA"/>
</dbReference>
<feature type="chain" id="PRO_5047157397" description="Endolytic peptidoglycan transglycosylase RlpA" evidence="6">
    <location>
        <begin position="30"/>
        <end position="229"/>
    </location>
</feature>
<dbReference type="Proteomes" id="UP001449795">
    <property type="component" value="Chromosome"/>
</dbReference>
<reference evidence="8 9" key="1">
    <citation type="submission" date="2024-04" db="EMBL/GenBank/DDBJ databases">
        <title>Complete genome sequence of Nguyenibacter vanlangesis HBCM-1154, a strain capable of nitrogen fixation, IAA production, and phosphorus solubilization isolated from sugarcane soil.</title>
        <authorList>
            <person name="MY HANH P."/>
        </authorList>
    </citation>
    <scope>NUCLEOTIDE SEQUENCE [LARGE SCALE GENOMIC DNA]</scope>
    <source>
        <strain evidence="8 9">HBCM 1154</strain>
    </source>
</reference>
<accession>A0ABZ3D1W0</accession>
<proteinExistence type="inferred from homology"/>
<evidence type="ECO:0000256" key="3">
    <source>
        <dbReference type="HAMAP-Rule" id="MF_02071"/>
    </source>
</evidence>
<dbReference type="Gene3D" id="2.40.40.10">
    <property type="entry name" value="RlpA-like domain"/>
    <property type="match status" value="1"/>
</dbReference>
<keyword evidence="3" id="KW-1003">Cell membrane</keyword>
<keyword evidence="2 3" id="KW-0961">Cell wall biogenesis/degradation</keyword>
<keyword evidence="3" id="KW-0564">Palmitate</keyword>
<dbReference type="RefSeq" id="WP_342627468.1">
    <property type="nucleotide sequence ID" value="NZ_CP152276.1"/>
</dbReference>
<sequence>MQQARKERRIGSGGRALIALACLFAFASAACGREATAGTENAAPNAAPVVDAAPASADAPVSRDSGHPVTAWAASVRAALARRSHRLALAGQSALAWSEKGVASWYGHLRQPHRTSSGRNFDPRALTAAHPTLPMGTRILVRSEDTGRSVVVTVNDRGPFVGRRVIDLSPAAAARIGMLHAGTAHVVIGPAPAVDMAQVEVAQADAADTSDDAIAAAAPGTPRRAGHRR</sequence>
<dbReference type="PANTHER" id="PTHR34183:SF8">
    <property type="entry name" value="ENDOLYTIC PEPTIDOGLYCAN TRANSGLYCOSYLASE RLPA-RELATED"/>
    <property type="match status" value="1"/>
</dbReference>
<evidence type="ECO:0000256" key="6">
    <source>
        <dbReference type="SAM" id="SignalP"/>
    </source>
</evidence>
<dbReference type="InterPro" id="IPR009009">
    <property type="entry name" value="RlpA-like_DPBB"/>
</dbReference>
<dbReference type="PROSITE" id="PS51257">
    <property type="entry name" value="PROKAR_LIPOPROTEIN"/>
    <property type="match status" value="1"/>
</dbReference>
<feature type="region of interest" description="Disordered" evidence="5">
    <location>
        <begin position="205"/>
        <end position="229"/>
    </location>
</feature>
<evidence type="ECO:0000313" key="9">
    <source>
        <dbReference type="Proteomes" id="UP001449795"/>
    </source>
</evidence>
<organism evidence="8 9">
    <name type="scientific">Nguyenibacter vanlangensis</name>
    <dbReference type="NCBI Taxonomy" id="1216886"/>
    <lineage>
        <taxon>Bacteria</taxon>
        <taxon>Pseudomonadati</taxon>
        <taxon>Pseudomonadota</taxon>
        <taxon>Alphaproteobacteria</taxon>
        <taxon>Acetobacterales</taxon>
        <taxon>Acetobacteraceae</taxon>
        <taxon>Nguyenibacter</taxon>
    </lineage>
</organism>
<dbReference type="CDD" id="cd22268">
    <property type="entry name" value="DPBB_RlpA-like"/>
    <property type="match status" value="1"/>
</dbReference>
<keyword evidence="3" id="KW-0449">Lipoprotein</keyword>
<keyword evidence="6" id="KW-0732">Signal</keyword>
<dbReference type="EMBL" id="CP152276">
    <property type="protein sequence ID" value="XAE41562.1"/>
    <property type="molecule type" value="Genomic_DNA"/>
</dbReference>
<dbReference type="InterPro" id="IPR036908">
    <property type="entry name" value="RlpA-like_sf"/>
</dbReference>
<gene>
    <name evidence="3" type="primary">rlpA</name>
    <name evidence="8" type="ORF">AAC691_14840</name>
</gene>
<evidence type="ECO:0000313" key="8">
    <source>
        <dbReference type="EMBL" id="XAE41562.1"/>
    </source>
</evidence>
<evidence type="ECO:0000256" key="5">
    <source>
        <dbReference type="SAM" id="MobiDB-lite"/>
    </source>
</evidence>
<dbReference type="NCBIfam" id="TIGR00413">
    <property type="entry name" value="rlpA"/>
    <property type="match status" value="1"/>
</dbReference>
<name>A0ABZ3D1W0_9PROT</name>
<comment type="similarity">
    <text evidence="3 4">Belongs to the RlpA family.</text>
</comment>
<dbReference type="SUPFAM" id="SSF50685">
    <property type="entry name" value="Barwin-like endoglucanases"/>
    <property type="match status" value="1"/>
</dbReference>
<keyword evidence="9" id="KW-1185">Reference proteome</keyword>
<evidence type="ECO:0000256" key="2">
    <source>
        <dbReference type="ARBA" id="ARBA00023316"/>
    </source>
</evidence>
<dbReference type="PANTHER" id="PTHR34183">
    <property type="entry name" value="ENDOLYTIC PEPTIDOGLYCAN TRANSGLYCOSYLASE RLPA"/>
    <property type="match status" value="1"/>
</dbReference>
<dbReference type="HAMAP" id="MF_02071">
    <property type="entry name" value="RlpA"/>
    <property type="match status" value="1"/>
</dbReference>